<keyword evidence="1" id="KW-1133">Transmembrane helix</keyword>
<dbReference type="STRING" id="555875.SAMN04488124_3046"/>
<protein>
    <submittedName>
        <fullName evidence="2">Uncharacterized protein</fullName>
    </submittedName>
</protein>
<gene>
    <name evidence="2" type="ORF">SAMN04488124_3046</name>
</gene>
<evidence type="ECO:0000256" key="1">
    <source>
        <dbReference type="SAM" id="Phobius"/>
    </source>
</evidence>
<proteinExistence type="predicted"/>
<organism evidence="2 3">
    <name type="scientific">Halogeometricum limi</name>
    <dbReference type="NCBI Taxonomy" id="555875"/>
    <lineage>
        <taxon>Archaea</taxon>
        <taxon>Methanobacteriati</taxon>
        <taxon>Methanobacteriota</taxon>
        <taxon>Stenosarchaea group</taxon>
        <taxon>Halobacteria</taxon>
        <taxon>Halobacteriales</taxon>
        <taxon>Haloferacaceae</taxon>
        <taxon>Halogeometricum</taxon>
    </lineage>
</organism>
<feature type="transmembrane region" description="Helical" evidence="1">
    <location>
        <begin position="21"/>
        <end position="42"/>
    </location>
</feature>
<keyword evidence="3" id="KW-1185">Reference proteome</keyword>
<keyword evidence="1" id="KW-0472">Membrane</keyword>
<sequence length="48" mass="5121">MSAEAERAQRESVNGARRRTLRLLGVAGVPFALPVWAGTAGASTERPR</sequence>
<dbReference type="AlphaFoldDB" id="A0A1I6ICM6"/>
<accession>A0A1I6ICM6</accession>
<dbReference type="Proteomes" id="UP000243250">
    <property type="component" value="Unassembled WGS sequence"/>
</dbReference>
<dbReference type="EMBL" id="FOYS01000005">
    <property type="protein sequence ID" value="SFR64458.1"/>
    <property type="molecule type" value="Genomic_DNA"/>
</dbReference>
<reference evidence="3" key="1">
    <citation type="submission" date="2016-10" db="EMBL/GenBank/DDBJ databases">
        <authorList>
            <person name="Varghese N."/>
            <person name="Submissions S."/>
        </authorList>
    </citation>
    <scope>NUCLEOTIDE SEQUENCE [LARGE SCALE GENOMIC DNA]</scope>
    <source>
        <strain evidence="3">CGMCC 1.8711</strain>
    </source>
</reference>
<name>A0A1I6ICM6_9EURY</name>
<evidence type="ECO:0000313" key="2">
    <source>
        <dbReference type="EMBL" id="SFR64458.1"/>
    </source>
</evidence>
<evidence type="ECO:0000313" key="3">
    <source>
        <dbReference type="Proteomes" id="UP000243250"/>
    </source>
</evidence>
<keyword evidence="1" id="KW-0812">Transmembrane</keyword>